<organism evidence="4 5">
    <name type="scientific">Alloscardovia theropitheci</name>
    <dbReference type="NCBI Taxonomy" id="2496842"/>
    <lineage>
        <taxon>Bacteria</taxon>
        <taxon>Bacillati</taxon>
        <taxon>Actinomycetota</taxon>
        <taxon>Actinomycetes</taxon>
        <taxon>Bifidobacteriales</taxon>
        <taxon>Bifidobacteriaceae</taxon>
        <taxon>Alloscardovia</taxon>
    </lineage>
</organism>
<comment type="caution">
    <text evidence="4">The sequence shown here is derived from an EMBL/GenBank/DDBJ whole genome shotgun (WGS) entry which is preliminary data.</text>
</comment>
<gene>
    <name evidence="4" type="ORF">EJ419_01485</name>
</gene>
<evidence type="ECO:0000256" key="2">
    <source>
        <dbReference type="SAM" id="Coils"/>
    </source>
</evidence>
<dbReference type="GO" id="GO:0005886">
    <property type="term" value="C:plasma membrane"/>
    <property type="evidence" value="ECO:0007669"/>
    <property type="project" value="TreeGrafter"/>
</dbReference>
<dbReference type="OrthoDB" id="3218134at2"/>
<dbReference type="Pfam" id="PF05949">
    <property type="entry name" value="DUF881"/>
    <property type="match status" value="1"/>
</dbReference>
<proteinExistence type="inferred from homology"/>
<dbReference type="AlphaFoldDB" id="A0A4R0QWK0"/>
<dbReference type="Gene3D" id="3.30.70.1880">
    <property type="entry name" value="Protein of unknown function DUF881"/>
    <property type="match status" value="1"/>
</dbReference>
<dbReference type="EMBL" id="RXLP01000004">
    <property type="protein sequence ID" value="TCD54797.1"/>
    <property type="molecule type" value="Genomic_DNA"/>
</dbReference>
<reference evidence="4 5" key="1">
    <citation type="submission" date="2018-12" db="EMBL/GenBank/DDBJ databases">
        <title>Alloscrdovia theropitheci sp. nov: a novel taxon from the feces of the bleeding-herat monkey (Theropithecus geleda).</title>
        <authorList>
            <person name="Modesto M."/>
        </authorList>
    </citation>
    <scope>NUCLEOTIDE SEQUENCE [LARGE SCALE GENOMIC DNA]</scope>
    <source>
        <strain evidence="4 5">GLDI4/2</strain>
    </source>
</reference>
<keyword evidence="5" id="KW-1185">Reference proteome</keyword>
<feature type="coiled-coil region" evidence="2">
    <location>
        <begin position="131"/>
        <end position="179"/>
    </location>
</feature>
<feature type="region of interest" description="Disordered" evidence="3">
    <location>
        <begin position="1"/>
        <end position="69"/>
    </location>
</feature>
<dbReference type="Proteomes" id="UP000291289">
    <property type="component" value="Unassembled WGS sequence"/>
</dbReference>
<evidence type="ECO:0000313" key="4">
    <source>
        <dbReference type="EMBL" id="TCD54797.1"/>
    </source>
</evidence>
<comment type="similarity">
    <text evidence="1">Belongs to the UPF0749 family.</text>
</comment>
<accession>A0A4R0QWK0</accession>
<evidence type="ECO:0000256" key="1">
    <source>
        <dbReference type="ARBA" id="ARBA00009108"/>
    </source>
</evidence>
<name>A0A4R0QWK0_9BIFI</name>
<protein>
    <submittedName>
        <fullName evidence="4">DUF881 domain-containing protein</fullName>
    </submittedName>
</protein>
<dbReference type="PANTHER" id="PTHR37313:SF1">
    <property type="entry name" value="UPF0749 PROTEIN RV1823"/>
    <property type="match status" value="1"/>
</dbReference>
<feature type="compositionally biased region" description="Basic and acidic residues" evidence="3">
    <location>
        <begin position="40"/>
        <end position="59"/>
    </location>
</feature>
<sequence>MTEESSHTSTAPHIIPPASEESPTRVRSAFSSGATKLGRHRIDSPHRSVTDDKQRESSKRYRTRSSSQLLEDLMQHPLDPMFEDATLTAHTITPVRRYITQFFSFLICVAVGIAGTQVVRNLQGDSREKVRTELASQVTSATQDAQRLENSVRQQRSELSRLTRQSQSEAETVEKLQNTNITTAQSAVVGDGLVVTLTDSVSANDSSPQGRVTDGQNNTKVTDNQLQYIISLLWAGGAEAISVNDLRLGPQTSVRAAGDTILIGVTGIQSPYTIQAIGDASQMESASRARGRTEQMLRSAGIGITFAHRGGLQLPAASTLVNDYARKEKE</sequence>
<dbReference type="RefSeq" id="WP_131283147.1">
    <property type="nucleotide sequence ID" value="NZ_RXLP01000004.1"/>
</dbReference>
<dbReference type="InterPro" id="IPR010273">
    <property type="entry name" value="DUF881"/>
</dbReference>
<dbReference type="PANTHER" id="PTHR37313">
    <property type="entry name" value="UPF0749 PROTEIN RV1825"/>
    <property type="match status" value="1"/>
</dbReference>
<evidence type="ECO:0000256" key="3">
    <source>
        <dbReference type="SAM" id="MobiDB-lite"/>
    </source>
</evidence>
<evidence type="ECO:0000313" key="5">
    <source>
        <dbReference type="Proteomes" id="UP000291289"/>
    </source>
</evidence>
<keyword evidence="2" id="KW-0175">Coiled coil</keyword>